<protein>
    <recommendedName>
        <fullName evidence="4">Myb/SANT-like domain-containing protein</fullName>
    </recommendedName>
</protein>
<feature type="compositionally biased region" description="Polar residues" evidence="1">
    <location>
        <begin position="140"/>
        <end position="178"/>
    </location>
</feature>
<proteinExistence type="predicted"/>
<dbReference type="Proteomes" id="UP001218188">
    <property type="component" value="Unassembled WGS sequence"/>
</dbReference>
<evidence type="ECO:0000313" key="3">
    <source>
        <dbReference type="Proteomes" id="UP001218188"/>
    </source>
</evidence>
<keyword evidence="3" id="KW-1185">Reference proteome</keyword>
<organism evidence="2 3">
    <name type="scientific">Mycena alexandri</name>
    <dbReference type="NCBI Taxonomy" id="1745969"/>
    <lineage>
        <taxon>Eukaryota</taxon>
        <taxon>Fungi</taxon>
        <taxon>Dikarya</taxon>
        <taxon>Basidiomycota</taxon>
        <taxon>Agaricomycotina</taxon>
        <taxon>Agaricomycetes</taxon>
        <taxon>Agaricomycetidae</taxon>
        <taxon>Agaricales</taxon>
        <taxon>Marasmiineae</taxon>
        <taxon>Mycenaceae</taxon>
        <taxon>Mycena</taxon>
    </lineage>
</organism>
<dbReference type="AlphaFoldDB" id="A0AAD6T2T1"/>
<comment type="caution">
    <text evidence="2">The sequence shown here is derived from an EMBL/GenBank/DDBJ whole genome shotgun (WGS) entry which is preliminary data.</text>
</comment>
<gene>
    <name evidence="2" type="ORF">C8F04DRAFT_1256636</name>
</gene>
<evidence type="ECO:0008006" key="4">
    <source>
        <dbReference type="Google" id="ProtNLM"/>
    </source>
</evidence>
<evidence type="ECO:0000256" key="1">
    <source>
        <dbReference type="SAM" id="MobiDB-lite"/>
    </source>
</evidence>
<dbReference type="EMBL" id="JARJCM010000035">
    <property type="protein sequence ID" value="KAJ7037751.1"/>
    <property type="molecule type" value="Genomic_DNA"/>
</dbReference>
<evidence type="ECO:0000313" key="2">
    <source>
        <dbReference type="EMBL" id="KAJ7037751.1"/>
    </source>
</evidence>
<accession>A0AAD6T2T1</accession>
<name>A0AAD6T2T1_9AGAR</name>
<sequence length="178" mass="19214">MPPKDAANWMANPEDLTNVLQFLHSQKSRAGQGGNFNKTVFTEAAAYMAKEFLPKAGGPKTANSIAEKWKAHNFVKAHPHFENFATRGWAHFQVVDKIVPSRARGRYVFNAGATQADGHGLGMSLGSPDDDNVTPPSDALIQSSNLSQPFSDWSQTNVDGSQTPDVPDPASSSQISMT</sequence>
<feature type="region of interest" description="Disordered" evidence="1">
    <location>
        <begin position="118"/>
        <end position="178"/>
    </location>
</feature>
<reference evidence="2" key="1">
    <citation type="submission" date="2023-03" db="EMBL/GenBank/DDBJ databases">
        <title>Massive genome expansion in bonnet fungi (Mycena s.s.) driven by repeated elements and novel gene families across ecological guilds.</title>
        <authorList>
            <consortium name="Lawrence Berkeley National Laboratory"/>
            <person name="Harder C.B."/>
            <person name="Miyauchi S."/>
            <person name="Viragh M."/>
            <person name="Kuo A."/>
            <person name="Thoen E."/>
            <person name="Andreopoulos B."/>
            <person name="Lu D."/>
            <person name="Skrede I."/>
            <person name="Drula E."/>
            <person name="Henrissat B."/>
            <person name="Morin E."/>
            <person name="Kohler A."/>
            <person name="Barry K."/>
            <person name="LaButti K."/>
            <person name="Morin E."/>
            <person name="Salamov A."/>
            <person name="Lipzen A."/>
            <person name="Mereny Z."/>
            <person name="Hegedus B."/>
            <person name="Baldrian P."/>
            <person name="Stursova M."/>
            <person name="Weitz H."/>
            <person name="Taylor A."/>
            <person name="Grigoriev I.V."/>
            <person name="Nagy L.G."/>
            <person name="Martin F."/>
            <person name="Kauserud H."/>
        </authorList>
    </citation>
    <scope>NUCLEOTIDE SEQUENCE</scope>
    <source>
        <strain evidence="2">CBHHK200</strain>
    </source>
</reference>